<comment type="subunit">
    <text evidence="3">Monomer.</text>
</comment>
<dbReference type="InParanoid" id="A0A0H2R1M2"/>
<evidence type="ECO:0000256" key="8">
    <source>
        <dbReference type="ARBA" id="ARBA00035815"/>
    </source>
</evidence>
<evidence type="ECO:0000256" key="1">
    <source>
        <dbReference type="ARBA" id="ARBA00004514"/>
    </source>
</evidence>
<dbReference type="EMBL" id="KQ086280">
    <property type="protein sequence ID" value="KLO05664.1"/>
    <property type="molecule type" value="Genomic_DNA"/>
</dbReference>
<keyword evidence="5 10" id="KW-0489">Methyltransferase</keyword>
<name>A0A0H2R1M2_9AGAM</name>
<dbReference type="OrthoDB" id="73890at2759"/>
<dbReference type="PANTHER" id="PTHR11579:SF0">
    <property type="entry name" value="PROTEIN-L-ISOASPARTATE(D-ASPARTATE) O-METHYLTRANSFERASE"/>
    <property type="match status" value="1"/>
</dbReference>
<proteinExistence type="inferred from homology"/>
<evidence type="ECO:0000256" key="9">
    <source>
        <dbReference type="ARBA" id="ARBA00054057"/>
    </source>
</evidence>
<reference evidence="11 12" key="1">
    <citation type="submission" date="2015-04" db="EMBL/GenBank/DDBJ databases">
        <title>Complete genome sequence of Schizopora paradoxa KUC8140, a cosmopolitan wood degrader in East Asia.</title>
        <authorList>
            <consortium name="DOE Joint Genome Institute"/>
            <person name="Min B."/>
            <person name="Park H."/>
            <person name="Jang Y."/>
            <person name="Kim J.-J."/>
            <person name="Kim K.H."/>
            <person name="Pangilinan J."/>
            <person name="Lipzen A."/>
            <person name="Riley R."/>
            <person name="Grigoriev I.V."/>
            <person name="Spatafora J.W."/>
            <person name="Choi I.-G."/>
        </authorList>
    </citation>
    <scope>NUCLEOTIDE SEQUENCE [LARGE SCALE GENOMIC DNA]</scope>
    <source>
        <strain evidence="11 12">KUC8140</strain>
    </source>
</reference>
<evidence type="ECO:0000256" key="7">
    <source>
        <dbReference type="ARBA" id="ARBA00022691"/>
    </source>
</evidence>
<evidence type="ECO:0000256" key="10">
    <source>
        <dbReference type="RuleBase" id="RU003802"/>
    </source>
</evidence>
<comment type="function">
    <text evidence="9">Initiates the repair of damaged proteins by catalyzing methyl esterification of L-isoaspartyl and D-aspartyl residues produced by spontaneous isomerization and racemization of L-aspartyl and L-asparaginyl residues in aging peptides and proteins.</text>
</comment>
<dbReference type="SUPFAM" id="SSF53335">
    <property type="entry name" value="S-adenosyl-L-methionine-dependent methyltransferases"/>
    <property type="match status" value="1"/>
</dbReference>
<dbReference type="InterPro" id="IPR000682">
    <property type="entry name" value="PCMT"/>
</dbReference>
<sequence>MAYTCSGSTNAELIENMHANDLIKSKVVKDAFEKVDRKNYVLDKRSAYVDSPQSIKYGATISAPHMHAYAAEYLLPFLKPGSKVLDVGSGSGYTCAVFHHLVSPKGKVVGIDHIPELVAYSLDNLRNDGLTEAINAKVIEVHAGDGREGWPSEGPYDAIHVGAAAFPIPKPLINQLASPGRMFVPVGDSEQKIVVIDKDEDGKVVEKELFGVQYVPLTNKDDQLKYAY</sequence>
<dbReference type="InterPro" id="IPR029063">
    <property type="entry name" value="SAM-dependent_MTases_sf"/>
</dbReference>
<keyword evidence="7 10" id="KW-0949">S-adenosyl-L-methionine</keyword>
<dbReference type="PROSITE" id="PS01279">
    <property type="entry name" value="PCMT"/>
    <property type="match status" value="1"/>
</dbReference>
<organism evidence="11 12">
    <name type="scientific">Schizopora paradoxa</name>
    <dbReference type="NCBI Taxonomy" id="27342"/>
    <lineage>
        <taxon>Eukaryota</taxon>
        <taxon>Fungi</taxon>
        <taxon>Dikarya</taxon>
        <taxon>Basidiomycota</taxon>
        <taxon>Agaricomycotina</taxon>
        <taxon>Agaricomycetes</taxon>
        <taxon>Hymenochaetales</taxon>
        <taxon>Schizoporaceae</taxon>
        <taxon>Schizopora</taxon>
    </lineage>
</organism>
<dbReference type="STRING" id="27342.A0A0H2R1M2"/>
<evidence type="ECO:0000313" key="12">
    <source>
        <dbReference type="Proteomes" id="UP000053477"/>
    </source>
</evidence>
<keyword evidence="12" id="KW-1185">Reference proteome</keyword>
<evidence type="ECO:0000256" key="6">
    <source>
        <dbReference type="ARBA" id="ARBA00022679"/>
    </source>
</evidence>
<evidence type="ECO:0000256" key="3">
    <source>
        <dbReference type="ARBA" id="ARBA00011245"/>
    </source>
</evidence>
<accession>A0A0H2R1M2</accession>
<dbReference type="NCBIfam" id="TIGR00080">
    <property type="entry name" value="pimt"/>
    <property type="match status" value="1"/>
</dbReference>
<dbReference type="EC" id="2.1.1.77" evidence="10"/>
<evidence type="ECO:0000256" key="2">
    <source>
        <dbReference type="ARBA" id="ARBA00005369"/>
    </source>
</evidence>
<dbReference type="Gene3D" id="3.40.50.150">
    <property type="entry name" value="Vaccinia Virus protein VP39"/>
    <property type="match status" value="1"/>
</dbReference>
<comment type="catalytic activity">
    <reaction evidence="8">
        <text>[protein]-L-isoaspartate + S-adenosyl-L-methionine = [protein]-L-isoaspartate alpha-methyl ester + S-adenosyl-L-homocysteine</text>
        <dbReference type="Rhea" id="RHEA:12705"/>
        <dbReference type="Rhea" id="RHEA-COMP:12143"/>
        <dbReference type="Rhea" id="RHEA-COMP:12144"/>
        <dbReference type="ChEBI" id="CHEBI:57856"/>
        <dbReference type="ChEBI" id="CHEBI:59789"/>
        <dbReference type="ChEBI" id="CHEBI:90596"/>
        <dbReference type="ChEBI" id="CHEBI:90598"/>
        <dbReference type="EC" id="2.1.1.77"/>
    </reaction>
    <physiologicalReaction direction="left-to-right" evidence="8">
        <dbReference type="Rhea" id="RHEA:12706"/>
    </physiologicalReaction>
</comment>
<dbReference type="GO" id="GO:0006950">
    <property type="term" value="P:response to stress"/>
    <property type="evidence" value="ECO:0007669"/>
    <property type="project" value="UniProtKB-ARBA"/>
</dbReference>
<dbReference type="AlphaFoldDB" id="A0A0H2R1M2"/>
<dbReference type="CDD" id="cd02440">
    <property type="entry name" value="AdoMet_MTases"/>
    <property type="match status" value="1"/>
</dbReference>
<dbReference type="Pfam" id="PF01135">
    <property type="entry name" value="PCMT"/>
    <property type="match status" value="1"/>
</dbReference>
<evidence type="ECO:0000256" key="4">
    <source>
        <dbReference type="ARBA" id="ARBA00022490"/>
    </source>
</evidence>
<dbReference type="GO" id="GO:0004719">
    <property type="term" value="F:protein-L-isoaspartate (D-aspartate) O-methyltransferase activity"/>
    <property type="evidence" value="ECO:0007669"/>
    <property type="project" value="UniProtKB-UniRule"/>
</dbReference>
<dbReference type="FunCoup" id="A0A0H2R1M2">
    <property type="interactions" value="368"/>
</dbReference>
<dbReference type="Proteomes" id="UP000053477">
    <property type="component" value="Unassembled WGS sequence"/>
</dbReference>
<gene>
    <name evidence="11" type="ORF">SCHPADRAFT_839107</name>
</gene>
<keyword evidence="6 10" id="KW-0808">Transferase</keyword>
<evidence type="ECO:0000313" key="11">
    <source>
        <dbReference type="EMBL" id="KLO05664.1"/>
    </source>
</evidence>
<protein>
    <recommendedName>
        <fullName evidence="10">Protein-L-isoaspartate O-methyltransferase</fullName>
        <ecNumber evidence="10">2.1.1.77</ecNumber>
    </recommendedName>
</protein>
<dbReference type="GO" id="GO:0032259">
    <property type="term" value="P:methylation"/>
    <property type="evidence" value="ECO:0007669"/>
    <property type="project" value="UniProtKB-KW"/>
</dbReference>
<dbReference type="GO" id="GO:0005829">
    <property type="term" value="C:cytosol"/>
    <property type="evidence" value="ECO:0007669"/>
    <property type="project" value="UniProtKB-SubCell"/>
</dbReference>
<dbReference type="PANTHER" id="PTHR11579">
    <property type="entry name" value="PROTEIN-L-ISOASPARTATE O-METHYLTRANSFERASE"/>
    <property type="match status" value="1"/>
</dbReference>
<evidence type="ECO:0000256" key="5">
    <source>
        <dbReference type="ARBA" id="ARBA00022603"/>
    </source>
</evidence>
<comment type="similarity">
    <text evidence="2 10">Belongs to the methyltransferase superfamily. L-isoaspartyl/D-aspartyl protein methyltransferase family.</text>
</comment>
<comment type="subcellular location">
    <subcellularLocation>
        <location evidence="1">Cytoplasm</location>
        <location evidence="1">Cytosol</location>
    </subcellularLocation>
</comment>
<dbReference type="FunFam" id="3.40.50.150:FF:000235">
    <property type="entry name" value="Protein-L-isoaspartate O-methyltransferase"/>
    <property type="match status" value="1"/>
</dbReference>
<keyword evidence="4" id="KW-0963">Cytoplasm</keyword>